<evidence type="ECO:0000313" key="11">
    <source>
        <dbReference type="Proteomes" id="UP001055185"/>
    </source>
</evidence>
<dbReference type="Pfam" id="PF01594">
    <property type="entry name" value="AI-2E_transport"/>
    <property type="match status" value="1"/>
</dbReference>
<feature type="transmembrane region" description="Helical" evidence="9">
    <location>
        <begin position="307"/>
        <end position="326"/>
    </location>
</feature>
<feature type="transmembrane region" description="Helical" evidence="9">
    <location>
        <begin position="83"/>
        <end position="108"/>
    </location>
</feature>
<dbReference type="GO" id="GO:0055085">
    <property type="term" value="P:transmembrane transport"/>
    <property type="evidence" value="ECO:0007669"/>
    <property type="project" value="TreeGrafter"/>
</dbReference>
<dbReference type="RefSeq" id="WP_238317187.1">
    <property type="nucleotide sequence ID" value="NZ_BQKV01000053.1"/>
</dbReference>
<gene>
    <name evidence="10" type="ORF">JCM17207_16070</name>
</gene>
<keyword evidence="11" id="KW-1185">Reference proteome</keyword>
<feature type="transmembrane region" description="Helical" evidence="9">
    <location>
        <begin position="273"/>
        <end position="300"/>
    </location>
</feature>
<keyword evidence="4" id="KW-1003">Cell membrane</keyword>
<name>A0AA37MYZ7_9FIRM</name>
<accession>A0AA37MYZ7</accession>
<feature type="region of interest" description="Disordered" evidence="8">
    <location>
        <begin position="398"/>
        <end position="417"/>
    </location>
</feature>
<dbReference type="PANTHER" id="PTHR21716">
    <property type="entry name" value="TRANSMEMBRANE PROTEIN"/>
    <property type="match status" value="1"/>
</dbReference>
<evidence type="ECO:0000256" key="4">
    <source>
        <dbReference type="ARBA" id="ARBA00022475"/>
    </source>
</evidence>
<proteinExistence type="inferred from homology"/>
<dbReference type="AlphaFoldDB" id="A0AA37MYZ7"/>
<evidence type="ECO:0000256" key="5">
    <source>
        <dbReference type="ARBA" id="ARBA00022692"/>
    </source>
</evidence>
<evidence type="ECO:0000256" key="6">
    <source>
        <dbReference type="ARBA" id="ARBA00022989"/>
    </source>
</evidence>
<comment type="caution">
    <text evidence="10">The sequence shown here is derived from an EMBL/GenBank/DDBJ whole genome shotgun (WGS) entry which is preliminary data.</text>
</comment>
<dbReference type="GO" id="GO:0005886">
    <property type="term" value="C:plasma membrane"/>
    <property type="evidence" value="ECO:0007669"/>
    <property type="project" value="UniProtKB-SubCell"/>
</dbReference>
<keyword evidence="5 9" id="KW-0812">Transmembrane</keyword>
<comment type="similarity">
    <text evidence="2">Belongs to the autoinducer-2 exporter (AI-2E) (TC 2.A.86) family.</text>
</comment>
<evidence type="ECO:0000256" key="1">
    <source>
        <dbReference type="ARBA" id="ARBA00004651"/>
    </source>
</evidence>
<evidence type="ECO:0000256" key="3">
    <source>
        <dbReference type="ARBA" id="ARBA00022448"/>
    </source>
</evidence>
<protein>
    <submittedName>
        <fullName evidence="10">AI-2E family transporter</fullName>
    </submittedName>
</protein>
<feature type="transmembrane region" description="Helical" evidence="9">
    <location>
        <begin position="12"/>
        <end position="32"/>
    </location>
</feature>
<evidence type="ECO:0000256" key="2">
    <source>
        <dbReference type="ARBA" id="ARBA00009773"/>
    </source>
</evidence>
<evidence type="ECO:0000256" key="9">
    <source>
        <dbReference type="SAM" id="Phobius"/>
    </source>
</evidence>
<organism evidence="10 11">
    <name type="scientific">Faecalibacterium gallinarum</name>
    <dbReference type="NCBI Taxonomy" id="2903556"/>
    <lineage>
        <taxon>Bacteria</taxon>
        <taxon>Bacillati</taxon>
        <taxon>Bacillota</taxon>
        <taxon>Clostridia</taxon>
        <taxon>Eubacteriales</taxon>
        <taxon>Oscillospiraceae</taxon>
        <taxon>Faecalibacterium</taxon>
    </lineage>
</organism>
<dbReference type="EMBL" id="BQKV01000053">
    <property type="protein sequence ID" value="GJN64982.1"/>
    <property type="molecule type" value="Genomic_DNA"/>
</dbReference>
<evidence type="ECO:0000313" key="10">
    <source>
        <dbReference type="EMBL" id="GJN64982.1"/>
    </source>
</evidence>
<dbReference type="Proteomes" id="UP001055185">
    <property type="component" value="Unassembled WGS sequence"/>
</dbReference>
<evidence type="ECO:0000256" key="7">
    <source>
        <dbReference type="ARBA" id="ARBA00023136"/>
    </source>
</evidence>
<sequence>MDKRPHIKPYLYAMLAGFGAISLSILLFFLIYRFKGLGDAVSELAGILMPFIYGGAIAYALKPVCNFLDRSLRQALPPRYHRVVGPVSVTGSILFGILLVYALLLMIIPQLYNSILTLSATLPARLDALVSWLSGQYFADNEMIRNFLIEAYDALSESVGKWVNNTMVPYMQDLVSGVGQSVWNAIIGVKNLLIGLFVAVYLLASRRRFAHQAKILLYSVIKPRWAGLILDELAYADRMFGGFINGKLLDSAIIGVLCYIVCLIVNFPSALLVSAIVGITNVIPFFGPFIGAVPATLLILIEDPIKAIWFVLFILILQQLDGNVIGPKILGNTTGLSSFWVLFSILLFGGLWGFVGMIVGVPLFAVIYDMLKKLIFHGLCLNGQQQMLLDYHEAFGDPDDPGCPPPPPAHARRGKTQ</sequence>
<dbReference type="PANTHER" id="PTHR21716:SF53">
    <property type="entry name" value="PERMEASE PERM-RELATED"/>
    <property type="match status" value="1"/>
</dbReference>
<feature type="transmembrane region" description="Helical" evidence="9">
    <location>
        <begin position="182"/>
        <end position="204"/>
    </location>
</feature>
<feature type="transmembrane region" description="Helical" evidence="9">
    <location>
        <begin position="338"/>
        <end position="368"/>
    </location>
</feature>
<feature type="transmembrane region" description="Helical" evidence="9">
    <location>
        <begin position="44"/>
        <end position="62"/>
    </location>
</feature>
<keyword evidence="6 9" id="KW-1133">Transmembrane helix</keyword>
<keyword evidence="3" id="KW-0813">Transport</keyword>
<comment type="subcellular location">
    <subcellularLocation>
        <location evidence="1">Cell membrane</location>
        <topology evidence="1">Multi-pass membrane protein</topology>
    </subcellularLocation>
</comment>
<feature type="transmembrane region" description="Helical" evidence="9">
    <location>
        <begin position="248"/>
        <end position="267"/>
    </location>
</feature>
<reference evidence="10" key="1">
    <citation type="journal article" date="2022" name="Int. J. Syst. Evol. Microbiol.">
        <title>Genome-based, phenotypic and chemotaxonomic classification of Faecalibacterium strains: proposal of three novel species Faecalibacterium duncaniae sp. nov., Faecalibacterium hattorii sp. nov. and Faecalibacterium gallinarum sp. nov. .</title>
        <authorList>
            <person name="Sakamoto M."/>
            <person name="Sakurai N."/>
            <person name="Tanno H."/>
            <person name="Iino T."/>
            <person name="Ohkuma M."/>
            <person name="Endo A."/>
        </authorList>
    </citation>
    <scope>NUCLEOTIDE SEQUENCE</scope>
    <source>
        <strain evidence="10">JCM 17207</strain>
    </source>
</reference>
<dbReference type="InterPro" id="IPR002549">
    <property type="entry name" value="AI-2E-like"/>
</dbReference>
<evidence type="ECO:0000256" key="8">
    <source>
        <dbReference type="SAM" id="MobiDB-lite"/>
    </source>
</evidence>
<keyword evidence="7 9" id="KW-0472">Membrane</keyword>